<evidence type="ECO:0000313" key="2">
    <source>
        <dbReference type="Proteomes" id="UP000250443"/>
    </source>
</evidence>
<protein>
    <submittedName>
        <fullName evidence="1">Uncharacterized protein</fullName>
    </submittedName>
</protein>
<name>A0A2X2DWB3_PSELU</name>
<accession>A0A2X2DWB3</accession>
<reference evidence="1 2" key="1">
    <citation type="submission" date="2018-06" db="EMBL/GenBank/DDBJ databases">
        <authorList>
            <consortium name="Pathogen Informatics"/>
            <person name="Doyle S."/>
        </authorList>
    </citation>
    <scope>NUCLEOTIDE SEQUENCE [LARGE SCALE GENOMIC DNA]</scope>
    <source>
        <strain evidence="1 2">NCTC11842</strain>
    </source>
</reference>
<proteinExistence type="predicted"/>
<dbReference type="AlphaFoldDB" id="A0A2X2DWB3"/>
<sequence length="159" mass="17852">MTLAPPERSRQQIGANALGYEMNWPSFLNNEFEIARYIRSYSQRSIPETVLTEYFRHSHAKLKYVQVSSLVDEGYDDFYRSGSENLILGLNSAPVVRPLVVGWGCEVISGGTLLIAARERGELEIWAYVPAVGQIAPADKVSFFEPQNNYKNFASGKTI</sequence>
<gene>
    <name evidence="1" type="ORF">NCTC11842_00144</name>
</gene>
<organism evidence="1 2">
    <name type="scientific">Pseudomonas luteola</name>
    <dbReference type="NCBI Taxonomy" id="47886"/>
    <lineage>
        <taxon>Bacteria</taxon>
        <taxon>Pseudomonadati</taxon>
        <taxon>Pseudomonadota</taxon>
        <taxon>Gammaproteobacteria</taxon>
        <taxon>Pseudomonadales</taxon>
        <taxon>Pseudomonadaceae</taxon>
        <taxon>Pseudomonas</taxon>
    </lineage>
</organism>
<dbReference type="RefSeq" id="WP_112297471.1">
    <property type="nucleotide sequence ID" value="NZ_UAUF01000002.1"/>
</dbReference>
<evidence type="ECO:0000313" key="1">
    <source>
        <dbReference type="EMBL" id="SPY99999.1"/>
    </source>
</evidence>
<dbReference type="EMBL" id="UAUF01000002">
    <property type="protein sequence ID" value="SPY99999.1"/>
    <property type="molecule type" value="Genomic_DNA"/>
</dbReference>
<dbReference type="Proteomes" id="UP000250443">
    <property type="component" value="Unassembled WGS sequence"/>
</dbReference>